<dbReference type="GO" id="GO:0009089">
    <property type="term" value="P:lysine biosynthetic process via diaminopimelate"/>
    <property type="evidence" value="ECO:0007669"/>
    <property type="project" value="TreeGrafter"/>
</dbReference>
<keyword evidence="2" id="KW-0663">Pyridoxal phosphate</keyword>
<dbReference type="Proteomes" id="UP000326344">
    <property type="component" value="Unassembled WGS sequence"/>
</dbReference>
<evidence type="ECO:0000313" key="5">
    <source>
        <dbReference type="EMBL" id="KAA9347194.1"/>
    </source>
</evidence>
<dbReference type="EMBL" id="VTWS01000008">
    <property type="protein sequence ID" value="KAA9347194.1"/>
    <property type="molecule type" value="Genomic_DNA"/>
</dbReference>
<gene>
    <name evidence="5" type="ORF">F0P93_26675</name>
</gene>
<dbReference type="InterPro" id="IPR022643">
    <property type="entry name" value="De-COase2_C"/>
</dbReference>
<dbReference type="Pfam" id="PF00278">
    <property type="entry name" value="Orn_DAP_Arg_deC"/>
    <property type="match status" value="1"/>
</dbReference>
<evidence type="ECO:0000259" key="4">
    <source>
        <dbReference type="Pfam" id="PF02784"/>
    </source>
</evidence>
<comment type="cofactor">
    <cofactor evidence="1">
        <name>pyridoxal 5'-phosphate</name>
        <dbReference type="ChEBI" id="CHEBI:597326"/>
    </cofactor>
</comment>
<evidence type="ECO:0000259" key="3">
    <source>
        <dbReference type="Pfam" id="PF00278"/>
    </source>
</evidence>
<evidence type="ECO:0000256" key="1">
    <source>
        <dbReference type="ARBA" id="ARBA00001933"/>
    </source>
</evidence>
<name>A0A5N1J898_9BACT</name>
<dbReference type="AlphaFoldDB" id="A0A5N1J898"/>
<dbReference type="PANTHER" id="PTHR43727">
    <property type="entry name" value="DIAMINOPIMELATE DECARBOXYLASE"/>
    <property type="match status" value="1"/>
</dbReference>
<proteinExistence type="predicted"/>
<reference evidence="5 6" key="1">
    <citation type="submission" date="2019-09" db="EMBL/GenBank/DDBJ databases">
        <title>Genome Sequence of Larkinella sp MA1.</title>
        <authorList>
            <person name="Srinivasan S."/>
        </authorList>
    </citation>
    <scope>NUCLEOTIDE SEQUENCE [LARGE SCALE GENOMIC DNA]</scope>
    <source>
        <strain evidence="5 6">MA1</strain>
    </source>
</reference>
<accession>A0A5N1J898</accession>
<keyword evidence="6" id="KW-1185">Reference proteome</keyword>
<organism evidence="5 6">
    <name type="scientific">Larkinella humicola</name>
    <dbReference type="NCBI Taxonomy" id="2607654"/>
    <lineage>
        <taxon>Bacteria</taxon>
        <taxon>Pseudomonadati</taxon>
        <taxon>Bacteroidota</taxon>
        <taxon>Cytophagia</taxon>
        <taxon>Cytophagales</taxon>
        <taxon>Spirosomataceae</taxon>
        <taxon>Larkinella</taxon>
    </lineage>
</organism>
<dbReference type="CDD" id="cd06841">
    <property type="entry name" value="PLPDE_III_MccE_like"/>
    <property type="match status" value="1"/>
</dbReference>
<evidence type="ECO:0000313" key="6">
    <source>
        <dbReference type="Proteomes" id="UP000326344"/>
    </source>
</evidence>
<dbReference type="PANTHER" id="PTHR43727:SF2">
    <property type="entry name" value="GROUP IV DECARBOXYLASE"/>
    <property type="match status" value="1"/>
</dbReference>
<feature type="domain" description="Orn/DAP/Arg decarboxylase 2 C-terminal" evidence="3">
    <location>
        <begin position="313"/>
        <end position="402"/>
    </location>
</feature>
<dbReference type="Gene3D" id="2.40.37.10">
    <property type="entry name" value="Lyase, Ornithine Decarboxylase, Chain A, domain 1"/>
    <property type="match status" value="1"/>
</dbReference>
<dbReference type="RefSeq" id="WP_150880772.1">
    <property type="nucleotide sequence ID" value="NZ_VTWS01000008.1"/>
</dbReference>
<dbReference type="GO" id="GO:0008836">
    <property type="term" value="F:diaminopimelate decarboxylase activity"/>
    <property type="evidence" value="ECO:0007669"/>
    <property type="project" value="TreeGrafter"/>
</dbReference>
<sequence>METSQKLKYERPVIKQLNAGITNKFGAQTGFIPHTHIDGLAVKDLTARFGSPLFVISERTIRQTYQEAYNAFANRYPNVQFAWSYKTNYMNAVCRVFHQEGSWAEVVSRFEYEKALGNGVPGDKILFNGPDKTADDHRVAVLNNSPIHIDHFDELYGLIEVSTKLGKRPKVAIRVNMDTGVLPMWDRFGFNYENGQAWDAITKIIQTDKMDLVGLHCHIGTFMLTTSAYAVAASKMADLALNIKRQFGLDIQYLDMGGGFASKNTLKGAYLSGTDITPSFHDYAEQICTTLIKAGFRSEELPLLILETGRALIDDAGYLLGTVLANKRLSDGRRATIMDFGVNLLFTSFWYEHAVSPAQDCSQYAEDAVLYGPLCMNIDVVRENVKLPPLNKGDQMVVHRVGAYNMTQWMQFIALRPNIVLIDQDGQPHLIRKHETVADLTQLESTPTHLESLDL</sequence>
<dbReference type="SUPFAM" id="SSF51419">
    <property type="entry name" value="PLP-binding barrel"/>
    <property type="match status" value="1"/>
</dbReference>
<comment type="caution">
    <text evidence="5">The sequence shown here is derived from an EMBL/GenBank/DDBJ whole genome shotgun (WGS) entry which is preliminary data.</text>
</comment>
<dbReference type="SUPFAM" id="SSF50621">
    <property type="entry name" value="Alanine racemase C-terminal domain-like"/>
    <property type="match status" value="1"/>
</dbReference>
<evidence type="ECO:0000256" key="2">
    <source>
        <dbReference type="ARBA" id="ARBA00022898"/>
    </source>
</evidence>
<dbReference type="InterPro" id="IPR022644">
    <property type="entry name" value="De-COase2_N"/>
</dbReference>
<protein>
    <submittedName>
        <fullName evidence="5">Diaminopimelate decarboxylase</fullName>
    </submittedName>
</protein>
<dbReference type="InterPro" id="IPR029066">
    <property type="entry name" value="PLP-binding_barrel"/>
</dbReference>
<dbReference type="Pfam" id="PF02784">
    <property type="entry name" value="Orn_Arg_deC_N"/>
    <property type="match status" value="1"/>
</dbReference>
<feature type="domain" description="Orn/DAP/Arg decarboxylase 2 N-terminal" evidence="4">
    <location>
        <begin position="66"/>
        <end position="312"/>
    </location>
</feature>
<dbReference type="InterPro" id="IPR009006">
    <property type="entry name" value="Ala_racemase/Decarboxylase_C"/>
</dbReference>
<dbReference type="Gene3D" id="3.20.20.10">
    <property type="entry name" value="Alanine racemase"/>
    <property type="match status" value="1"/>
</dbReference>